<feature type="active site" evidence="7">
    <location>
        <position position="120"/>
    </location>
</feature>
<dbReference type="InterPro" id="IPR007730">
    <property type="entry name" value="SPOR-like_dom"/>
</dbReference>
<dbReference type="PROSITE" id="PS51257">
    <property type="entry name" value="PROKAR_LIPOPROTEIN"/>
    <property type="match status" value="1"/>
</dbReference>
<evidence type="ECO:0000313" key="13">
    <source>
        <dbReference type="Proteomes" id="UP000824107"/>
    </source>
</evidence>
<dbReference type="Proteomes" id="UP000824107">
    <property type="component" value="Unassembled WGS sequence"/>
</dbReference>
<keyword evidence="3" id="KW-0378">Hydrolase</keyword>
<evidence type="ECO:0000256" key="1">
    <source>
        <dbReference type="ARBA" id="ARBA00007164"/>
    </source>
</evidence>
<evidence type="ECO:0000313" key="12">
    <source>
        <dbReference type="EMBL" id="HIU52491.1"/>
    </source>
</evidence>
<keyword evidence="12" id="KW-0121">Carboxypeptidase</keyword>
<evidence type="ECO:0000256" key="3">
    <source>
        <dbReference type="ARBA" id="ARBA00022801"/>
    </source>
</evidence>
<dbReference type="InterPro" id="IPR018044">
    <property type="entry name" value="Peptidase_S11"/>
</dbReference>
<evidence type="ECO:0000256" key="10">
    <source>
        <dbReference type="SAM" id="SignalP"/>
    </source>
</evidence>
<reference evidence="12" key="2">
    <citation type="journal article" date="2021" name="PeerJ">
        <title>Extensive microbial diversity within the chicken gut microbiome revealed by metagenomics and culture.</title>
        <authorList>
            <person name="Gilroy R."/>
            <person name="Ravi A."/>
            <person name="Getino M."/>
            <person name="Pursley I."/>
            <person name="Horton D.L."/>
            <person name="Alikhan N.F."/>
            <person name="Baker D."/>
            <person name="Gharbi K."/>
            <person name="Hall N."/>
            <person name="Watson M."/>
            <person name="Adriaenssens E.M."/>
            <person name="Foster-Nyarko E."/>
            <person name="Jarju S."/>
            <person name="Secka A."/>
            <person name="Antonio M."/>
            <person name="Oren A."/>
            <person name="Chaudhuri R.R."/>
            <person name="La Ragione R."/>
            <person name="Hildebrand F."/>
            <person name="Pallen M.J."/>
        </authorList>
    </citation>
    <scope>NUCLEOTIDE SEQUENCE</scope>
    <source>
        <strain evidence="12">ChiW3-316</strain>
    </source>
</reference>
<keyword evidence="6" id="KW-0961">Cell wall biogenesis/degradation</keyword>
<dbReference type="GO" id="GO:0071555">
    <property type="term" value="P:cell wall organization"/>
    <property type="evidence" value="ECO:0007669"/>
    <property type="project" value="UniProtKB-KW"/>
</dbReference>
<dbReference type="AlphaFoldDB" id="A0A9D1SA22"/>
<sequence length="423" mass="46498">MFKLKKLSLAQSFIGALICFGAALNSAGTACAATSSIIIDAENGEILSSKAPDTLRYPASLTKVMTLYITFDALNKGIIKMNDDLKVSRHAANMAPSRLGLRPGQKIKVKTCIEALIVKSANDCASVLAENLGYTEANFAKTMTKVAHELGMKNTTFKNANGLPNKAQKTTARDMALLAAAMYHHFPQYYKLFSLKKFTYNGKTIYTHNNILKTFAGADGMKTGFTNAAGYNIITSAQRDGKRVIAVTMGHNSAKERDRHVARMMDKGLKRLALNDKFQNTNMYASLDEKKLETAEETKVADNGETSWDISSRETAENVKKLEKDNRQETPDQWGIQIGAFSNYAKARSYALKIKKAARKLADKEIDIEPVANGSAVIYRSKIIGFAKSDADKACKNLKKKNKSCIVVAVRTDNQLVLANSQY</sequence>
<evidence type="ECO:0000256" key="5">
    <source>
        <dbReference type="ARBA" id="ARBA00022984"/>
    </source>
</evidence>
<dbReference type="GO" id="GO:0008360">
    <property type="term" value="P:regulation of cell shape"/>
    <property type="evidence" value="ECO:0007669"/>
    <property type="project" value="UniProtKB-KW"/>
</dbReference>
<dbReference type="GO" id="GO:0006508">
    <property type="term" value="P:proteolysis"/>
    <property type="evidence" value="ECO:0007669"/>
    <property type="project" value="InterPro"/>
</dbReference>
<evidence type="ECO:0000256" key="7">
    <source>
        <dbReference type="PIRSR" id="PIRSR618044-1"/>
    </source>
</evidence>
<dbReference type="InterPro" id="IPR001967">
    <property type="entry name" value="Peptidase_S11_N"/>
</dbReference>
<keyword evidence="4" id="KW-0133">Cell shape</keyword>
<feature type="active site" description="Acyl-ester intermediate" evidence="7">
    <location>
        <position position="60"/>
    </location>
</feature>
<dbReference type="PANTHER" id="PTHR21581">
    <property type="entry name" value="D-ALANYL-D-ALANINE CARBOXYPEPTIDASE"/>
    <property type="match status" value="1"/>
</dbReference>
<keyword evidence="5" id="KW-0573">Peptidoglycan synthesis</keyword>
<dbReference type="PANTHER" id="PTHR21581:SF6">
    <property type="entry name" value="TRAFFICKING PROTEIN PARTICLE COMPLEX SUBUNIT 12"/>
    <property type="match status" value="1"/>
</dbReference>
<feature type="chain" id="PRO_5039577612" evidence="10">
    <location>
        <begin position="33"/>
        <end position="423"/>
    </location>
</feature>
<dbReference type="Pfam" id="PF00768">
    <property type="entry name" value="Peptidase_S11"/>
    <property type="match status" value="1"/>
</dbReference>
<proteinExistence type="inferred from homology"/>
<dbReference type="GO" id="GO:0009002">
    <property type="term" value="F:serine-type D-Ala-D-Ala carboxypeptidase activity"/>
    <property type="evidence" value="ECO:0007669"/>
    <property type="project" value="InterPro"/>
</dbReference>
<evidence type="ECO:0000256" key="4">
    <source>
        <dbReference type="ARBA" id="ARBA00022960"/>
    </source>
</evidence>
<dbReference type="Gene3D" id="3.30.70.1070">
    <property type="entry name" value="Sporulation related repeat"/>
    <property type="match status" value="1"/>
</dbReference>
<accession>A0A9D1SA22</accession>
<name>A0A9D1SA22_9PROT</name>
<dbReference type="InterPro" id="IPR012338">
    <property type="entry name" value="Beta-lactam/transpept-like"/>
</dbReference>
<dbReference type="Pfam" id="PF05036">
    <property type="entry name" value="SPOR"/>
    <property type="match status" value="1"/>
</dbReference>
<organism evidence="12 13">
    <name type="scientific">Candidatus Scatocola faecipullorum</name>
    <dbReference type="NCBI Taxonomy" id="2840917"/>
    <lineage>
        <taxon>Bacteria</taxon>
        <taxon>Pseudomonadati</taxon>
        <taxon>Pseudomonadota</taxon>
        <taxon>Alphaproteobacteria</taxon>
        <taxon>Rhodospirillales</taxon>
        <taxon>Rhodospirillaceae</taxon>
        <taxon>Rhodospirillaceae incertae sedis</taxon>
        <taxon>Candidatus Scatocola</taxon>
    </lineage>
</organism>
<keyword evidence="2 10" id="KW-0732">Signal</keyword>
<keyword evidence="12" id="KW-0645">Protease</keyword>
<feature type="binding site" evidence="8">
    <location>
        <position position="222"/>
    </location>
    <ligand>
        <name>substrate</name>
    </ligand>
</feature>
<evidence type="ECO:0000256" key="9">
    <source>
        <dbReference type="RuleBase" id="RU004016"/>
    </source>
</evidence>
<feature type="active site" description="Proton acceptor" evidence="7">
    <location>
        <position position="63"/>
    </location>
</feature>
<dbReference type="PRINTS" id="PR00725">
    <property type="entry name" value="DADACBPTASE1"/>
</dbReference>
<evidence type="ECO:0000256" key="6">
    <source>
        <dbReference type="ARBA" id="ARBA00023316"/>
    </source>
</evidence>
<dbReference type="GO" id="GO:0009252">
    <property type="term" value="P:peptidoglycan biosynthetic process"/>
    <property type="evidence" value="ECO:0007669"/>
    <property type="project" value="UniProtKB-KW"/>
</dbReference>
<evidence type="ECO:0000256" key="8">
    <source>
        <dbReference type="PIRSR" id="PIRSR618044-2"/>
    </source>
</evidence>
<feature type="signal peptide" evidence="10">
    <location>
        <begin position="1"/>
        <end position="32"/>
    </location>
</feature>
<protein>
    <submittedName>
        <fullName evidence="12">D-alanyl-D-alanine carboxypeptidase</fullName>
    </submittedName>
</protein>
<dbReference type="InterPro" id="IPR036680">
    <property type="entry name" value="SPOR-like_sf"/>
</dbReference>
<dbReference type="EMBL" id="DVNC01000002">
    <property type="protein sequence ID" value="HIU52491.1"/>
    <property type="molecule type" value="Genomic_DNA"/>
</dbReference>
<comment type="caution">
    <text evidence="12">The sequence shown here is derived from an EMBL/GenBank/DDBJ whole genome shotgun (WGS) entry which is preliminary data.</text>
</comment>
<comment type="similarity">
    <text evidence="1 9">Belongs to the peptidase S11 family.</text>
</comment>
<gene>
    <name evidence="12" type="ORF">IAD20_00230</name>
</gene>
<reference evidence="12" key="1">
    <citation type="submission" date="2020-10" db="EMBL/GenBank/DDBJ databases">
        <authorList>
            <person name="Gilroy R."/>
        </authorList>
    </citation>
    <scope>NUCLEOTIDE SEQUENCE</scope>
    <source>
        <strain evidence="12">ChiW3-316</strain>
    </source>
</reference>
<dbReference type="PROSITE" id="PS51724">
    <property type="entry name" value="SPOR"/>
    <property type="match status" value="1"/>
</dbReference>
<dbReference type="Gene3D" id="3.40.710.10">
    <property type="entry name" value="DD-peptidase/beta-lactamase superfamily"/>
    <property type="match status" value="1"/>
</dbReference>
<dbReference type="SUPFAM" id="SSF56601">
    <property type="entry name" value="beta-lactamase/transpeptidase-like"/>
    <property type="match status" value="1"/>
</dbReference>
<evidence type="ECO:0000256" key="2">
    <source>
        <dbReference type="ARBA" id="ARBA00022729"/>
    </source>
</evidence>
<evidence type="ECO:0000259" key="11">
    <source>
        <dbReference type="PROSITE" id="PS51724"/>
    </source>
</evidence>
<dbReference type="GO" id="GO:0042834">
    <property type="term" value="F:peptidoglycan binding"/>
    <property type="evidence" value="ECO:0007669"/>
    <property type="project" value="InterPro"/>
</dbReference>
<feature type="domain" description="SPOR" evidence="11">
    <location>
        <begin position="328"/>
        <end position="413"/>
    </location>
</feature>